<dbReference type="PRINTS" id="PR00411">
    <property type="entry name" value="PNDRDTASEI"/>
</dbReference>
<feature type="domain" description="FAD-dependent oxidoreductase 2 FAD-binding" evidence="5">
    <location>
        <begin position="6"/>
        <end position="541"/>
    </location>
</feature>
<organism evidence="6 7">
    <name type="scientific">Paracoccus aminovorans</name>
    <dbReference type="NCBI Taxonomy" id="34004"/>
    <lineage>
        <taxon>Bacteria</taxon>
        <taxon>Pseudomonadati</taxon>
        <taxon>Pseudomonadota</taxon>
        <taxon>Alphaproteobacteria</taxon>
        <taxon>Rhodobacterales</taxon>
        <taxon>Paracoccaceae</taxon>
        <taxon>Paracoccus</taxon>
    </lineage>
</organism>
<dbReference type="STRING" id="34004.SAMN04488021_11663"/>
<proteinExistence type="predicted"/>
<keyword evidence="3" id="KW-0274">FAD</keyword>
<dbReference type="InterPro" id="IPR027477">
    <property type="entry name" value="Succ_DH/fumarate_Rdtase_cat_sf"/>
</dbReference>
<dbReference type="PANTHER" id="PTHR43400:SF10">
    <property type="entry name" value="3-OXOSTEROID 1-DEHYDROGENASE"/>
    <property type="match status" value="1"/>
</dbReference>
<dbReference type="SUPFAM" id="SSF51905">
    <property type="entry name" value="FAD/NAD(P)-binding domain"/>
    <property type="match status" value="1"/>
</dbReference>
<dbReference type="NCBIfam" id="NF004789">
    <property type="entry name" value="PRK06134.1"/>
    <property type="match status" value="1"/>
</dbReference>
<evidence type="ECO:0000313" key="7">
    <source>
        <dbReference type="Proteomes" id="UP000183635"/>
    </source>
</evidence>
<dbReference type="InterPro" id="IPR050315">
    <property type="entry name" value="FAD-oxidoreductase_2"/>
</dbReference>
<dbReference type="EMBL" id="FOPU01000016">
    <property type="protein sequence ID" value="SFH52414.1"/>
    <property type="molecule type" value="Genomic_DNA"/>
</dbReference>
<dbReference type="RefSeq" id="WP_074967939.1">
    <property type="nucleotide sequence ID" value="NZ_CBCRYP010000016.1"/>
</dbReference>
<evidence type="ECO:0000256" key="1">
    <source>
        <dbReference type="ARBA" id="ARBA00001974"/>
    </source>
</evidence>
<dbReference type="AlphaFoldDB" id="A0A1I3AQX3"/>
<protein>
    <submittedName>
        <fullName evidence="6">Succinate dehydrogenase/fumarate reductase, flavoprotein subunit</fullName>
    </submittedName>
</protein>
<sequence length="564" mass="59884">MRMDCDLLVIGSGAAGLSAAVTAAHHGLDVVLAEKEPVLGGTTAWSGGWIFAPRTHLARAAGIDEDPDAPRRYLRAVLGPNFDPALVEAFLTYAPRMAAFFDRRTALQFQPGLHIPDTYGHQPGAGTGGRSLIAAPYDGRRMGPLIGLLRPPLRETSFLGMTIQAGPDLRAFLTATRSARSLLHVTRRLGRHVWDLARHRRGMQLRNGQALVARLLVSAQAAGVRIMAETPALRLLQAEGGVAGAVLATPGGEMAVHARRGVVLATGGFSHDRDRVRRLFPAAGHHRTLAVPSARGDGLRMGEEAGGVQALDLASPGAWCPVSRVTWPDGTDGTFPHIIDRGKPGLIAVLADGRRFCNEGLGYHDFVSALLAATPPGRAPEAWLICDHRFLRRFGLGIVRPAPVPIRPWLTSGYLRRGDTPEALAAACGIDPHGLAETLRRWNRDAAEGRDPDFGRGTTAYMRLQGDPEQRPNPCVAPILRAPFYAVQVGPGSFGTFAGLRTDAAARVLDRAGRPIAGLYAAGTDMASVMGGHYPAGGINLGPALTFGHIAALHAADALDKELP</sequence>
<gene>
    <name evidence="6" type="ORF">SAMN04488021_11663</name>
</gene>
<evidence type="ECO:0000313" key="6">
    <source>
        <dbReference type="EMBL" id="SFH52414.1"/>
    </source>
</evidence>
<dbReference type="Pfam" id="PF00890">
    <property type="entry name" value="FAD_binding_2"/>
    <property type="match status" value="1"/>
</dbReference>
<dbReference type="GO" id="GO:0016491">
    <property type="term" value="F:oxidoreductase activity"/>
    <property type="evidence" value="ECO:0007669"/>
    <property type="project" value="UniProtKB-KW"/>
</dbReference>
<dbReference type="Gene3D" id="3.50.50.60">
    <property type="entry name" value="FAD/NAD(P)-binding domain"/>
    <property type="match status" value="3"/>
</dbReference>
<dbReference type="GO" id="GO:0008202">
    <property type="term" value="P:steroid metabolic process"/>
    <property type="evidence" value="ECO:0007669"/>
    <property type="project" value="UniProtKB-ARBA"/>
</dbReference>
<reference evidence="6 7" key="1">
    <citation type="submission" date="2016-10" db="EMBL/GenBank/DDBJ databases">
        <authorList>
            <person name="de Groot N.N."/>
        </authorList>
    </citation>
    <scope>NUCLEOTIDE SEQUENCE [LARGE SCALE GENOMIC DNA]</scope>
    <source>
        <strain evidence="6 7">DSM 8537</strain>
    </source>
</reference>
<dbReference type="Proteomes" id="UP000183635">
    <property type="component" value="Unassembled WGS sequence"/>
</dbReference>
<keyword evidence="4" id="KW-0560">Oxidoreductase</keyword>
<dbReference type="PANTHER" id="PTHR43400">
    <property type="entry name" value="FUMARATE REDUCTASE"/>
    <property type="match status" value="1"/>
</dbReference>
<keyword evidence="2" id="KW-0285">Flavoprotein</keyword>
<dbReference type="InterPro" id="IPR003953">
    <property type="entry name" value="FAD-dep_OxRdtase_2_FAD-bd"/>
</dbReference>
<evidence type="ECO:0000259" key="5">
    <source>
        <dbReference type="Pfam" id="PF00890"/>
    </source>
</evidence>
<dbReference type="SUPFAM" id="SSF56425">
    <property type="entry name" value="Succinate dehydrogenase/fumarate reductase flavoprotein, catalytic domain"/>
    <property type="match status" value="1"/>
</dbReference>
<dbReference type="OrthoDB" id="3178130at2"/>
<comment type="cofactor">
    <cofactor evidence="1">
        <name>FAD</name>
        <dbReference type="ChEBI" id="CHEBI:57692"/>
    </cofactor>
</comment>
<evidence type="ECO:0000256" key="3">
    <source>
        <dbReference type="ARBA" id="ARBA00022827"/>
    </source>
</evidence>
<evidence type="ECO:0000256" key="4">
    <source>
        <dbReference type="ARBA" id="ARBA00023002"/>
    </source>
</evidence>
<dbReference type="InterPro" id="IPR036188">
    <property type="entry name" value="FAD/NAD-bd_sf"/>
</dbReference>
<dbReference type="Gene3D" id="3.90.700.10">
    <property type="entry name" value="Succinate dehydrogenase/fumarate reductase flavoprotein, catalytic domain"/>
    <property type="match status" value="1"/>
</dbReference>
<name>A0A1I3AQX3_9RHOB</name>
<evidence type="ECO:0000256" key="2">
    <source>
        <dbReference type="ARBA" id="ARBA00022630"/>
    </source>
</evidence>
<keyword evidence="7" id="KW-1185">Reference proteome</keyword>
<accession>A0A1I3AQX3</accession>